<evidence type="ECO:0000313" key="2">
    <source>
        <dbReference type="Proteomes" id="UP000242715"/>
    </source>
</evidence>
<organism evidence="1 2">
    <name type="scientific">Trifolium subterraneum</name>
    <name type="common">Subterranean clover</name>
    <dbReference type="NCBI Taxonomy" id="3900"/>
    <lineage>
        <taxon>Eukaryota</taxon>
        <taxon>Viridiplantae</taxon>
        <taxon>Streptophyta</taxon>
        <taxon>Embryophyta</taxon>
        <taxon>Tracheophyta</taxon>
        <taxon>Spermatophyta</taxon>
        <taxon>Magnoliopsida</taxon>
        <taxon>eudicotyledons</taxon>
        <taxon>Gunneridae</taxon>
        <taxon>Pentapetalae</taxon>
        <taxon>rosids</taxon>
        <taxon>fabids</taxon>
        <taxon>Fabales</taxon>
        <taxon>Fabaceae</taxon>
        <taxon>Papilionoideae</taxon>
        <taxon>50 kb inversion clade</taxon>
        <taxon>NPAAA clade</taxon>
        <taxon>Hologalegina</taxon>
        <taxon>IRL clade</taxon>
        <taxon>Trifolieae</taxon>
        <taxon>Trifolium</taxon>
    </lineage>
</organism>
<evidence type="ECO:0000313" key="1">
    <source>
        <dbReference type="EMBL" id="GAU43942.1"/>
    </source>
</evidence>
<dbReference type="Proteomes" id="UP000242715">
    <property type="component" value="Unassembled WGS sequence"/>
</dbReference>
<accession>A0A2Z6P627</accession>
<proteinExistence type="predicted"/>
<gene>
    <name evidence="1" type="ORF">TSUD_284490</name>
</gene>
<protein>
    <submittedName>
        <fullName evidence="1">Uncharacterized protein</fullName>
    </submittedName>
</protein>
<dbReference type="AlphaFoldDB" id="A0A2Z6P627"/>
<name>A0A2Z6P627_TRISU</name>
<dbReference type="EMBL" id="DF974004">
    <property type="protein sequence ID" value="GAU43942.1"/>
    <property type="molecule type" value="Genomic_DNA"/>
</dbReference>
<reference evidence="2" key="1">
    <citation type="journal article" date="2017" name="Front. Plant Sci.">
        <title>Climate Clever Clovers: New Paradigm to Reduce the Environmental Footprint of Ruminants by Breeding Low Methanogenic Forages Utilizing Haplotype Variation.</title>
        <authorList>
            <person name="Kaur P."/>
            <person name="Appels R."/>
            <person name="Bayer P.E."/>
            <person name="Keeble-Gagnere G."/>
            <person name="Wang J."/>
            <person name="Hirakawa H."/>
            <person name="Shirasawa K."/>
            <person name="Vercoe P."/>
            <person name="Stefanova K."/>
            <person name="Durmic Z."/>
            <person name="Nichols P."/>
            <person name="Revell C."/>
            <person name="Isobe S.N."/>
            <person name="Edwards D."/>
            <person name="Erskine W."/>
        </authorList>
    </citation>
    <scope>NUCLEOTIDE SEQUENCE [LARGE SCALE GENOMIC DNA]</scope>
    <source>
        <strain evidence="2">cv. Daliak</strain>
    </source>
</reference>
<keyword evidence="2" id="KW-1185">Reference proteome</keyword>
<sequence length="98" mass="11382">MLVDRGGLWYQVLVAMYREERGCLCEGGRRVSAWWREIARIREGIGDSGGWFGDCVSKKYHDRWQWQPDPDRGYSVCGAYQLVTYHQPIALDAVEELI</sequence>